<evidence type="ECO:0000313" key="9">
    <source>
        <dbReference type="Proteomes" id="UP000518266"/>
    </source>
</evidence>
<dbReference type="InterPro" id="IPR036179">
    <property type="entry name" value="Ig-like_dom_sf"/>
</dbReference>
<feature type="region of interest" description="Disordered" evidence="5">
    <location>
        <begin position="365"/>
        <end position="390"/>
    </location>
</feature>
<name>A0A7J5XTP9_DISMA</name>
<feature type="domain" description="Ig-like" evidence="7">
    <location>
        <begin position="115"/>
        <end position="149"/>
    </location>
</feature>
<evidence type="ECO:0000256" key="6">
    <source>
        <dbReference type="SAM" id="Phobius"/>
    </source>
</evidence>
<gene>
    <name evidence="8" type="ORF">F7725_018195</name>
</gene>
<feature type="transmembrane region" description="Helical" evidence="6">
    <location>
        <begin position="288"/>
        <end position="313"/>
    </location>
</feature>
<evidence type="ECO:0000256" key="3">
    <source>
        <dbReference type="ARBA" id="ARBA00022989"/>
    </source>
</evidence>
<dbReference type="PROSITE" id="PS50835">
    <property type="entry name" value="IG_LIKE"/>
    <property type="match status" value="2"/>
</dbReference>
<keyword evidence="3 6" id="KW-1133">Transmembrane helix</keyword>
<comment type="subcellular location">
    <subcellularLocation>
        <location evidence="1">Membrane</location>
        <topology evidence="1">Single-pass membrane protein</topology>
    </subcellularLocation>
</comment>
<dbReference type="EMBL" id="JAAKFY010000021">
    <property type="protein sequence ID" value="KAF3839478.1"/>
    <property type="molecule type" value="Genomic_DNA"/>
</dbReference>
<keyword evidence="2 6" id="KW-0812">Transmembrane</keyword>
<evidence type="ECO:0000256" key="2">
    <source>
        <dbReference type="ARBA" id="ARBA00022692"/>
    </source>
</evidence>
<feature type="domain" description="Ig-like" evidence="7">
    <location>
        <begin position="156"/>
        <end position="214"/>
    </location>
</feature>
<dbReference type="PANTHER" id="PTHR12035:SF125">
    <property type="entry name" value="SIALIC ACID-BINDING IG-LIKE LECTIN 5"/>
    <property type="match status" value="1"/>
</dbReference>
<dbReference type="InterPro" id="IPR051036">
    <property type="entry name" value="SIGLEC"/>
</dbReference>
<evidence type="ECO:0000313" key="8">
    <source>
        <dbReference type="EMBL" id="KAF3839478.1"/>
    </source>
</evidence>
<keyword evidence="4 6" id="KW-0472">Membrane</keyword>
<dbReference type="GO" id="GO:0033691">
    <property type="term" value="F:sialic acid binding"/>
    <property type="evidence" value="ECO:0007669"/>
    <property type="project" value="TreeGrafter"/>
</dbReference>
<dbReference type="InterPro" id="IPR013783">
    <property type="entry name" value="Ig-like_fold"/>
</dbReference>
<reference evidence="8 9" key="1">
    <citation type="submission" date="2020-03" db="EMBL/GenBank/DDBJ databases">
        <title>Dissostichus mawsoni Genome sequencing and assembly.</title>
        <authorList>
            <person name="Park H."/>
        </authorList>
    </citation>
    <scope>NUCLEOTIDE SEQUENCE [LARGE SCALE GENOMIC DNA]</scope>
    <source>
        <strain evidence="8">DM0001</strain>
        <tissue evidence="8">Muscle</tissue>
    </source>
</reference>
<comment type="caution">
    <text evidence="8">The sequence shown here is derived from an EMBL/GenBank/DDBJ whole genome shotgun (WGS) entry which is preliminary data.</text>
</comment>
<keyword evidence="9" id="KW-1185">Reference proteome</keyword>
<dbReference type="GO" id="GO:0005886">
    <property type="term" value="C:plasma membrane"/>
    <property type="evidence" value="ECO:0007669"/>
    <property type="project" value="TreeGrafter"/>
</dbReference>
<proteinExistence type="predicted"/>
<dbReference type="AlphaFoldDB" id="A0A7J5XTP9"/>
<dbReference type="GO" id="GO:0007155">
    <property type="term" value="P:cell adhesion"/>
    <property type="evidence" value="ECO:0007669"/>
    <property type="project" value="TreeGrafter"/>
</dbReference>
<dbReference type="Proteomes" id="UP000518266">
    <property type="component" value="Unassembled WGS sequence"/>
</dbReference>
<evidence type="ECO:0000256" key="4">
    <source>
        <dbReference type="ARBA" id="ARBA00023136"/>
    </source>
</evidence>
<dbReference type="SUPFAM" id="SSF48726">
    <property type="entry name" value="Immunoglobulin"/>
    <property type="match status" value="1"/>
</dbReference>
<dbReference type="PANTHER" id="PTHR12035">
    <property type="entry name" value="SIALIC ACID BINDING IMMUNOGLOBULIN-LIKE LECTIN"/>
    <property type="match status" value="1"/>
</dbReference>
<protein>
    <recommendedName>
        <fullName evidence="7">Ig-like domain-containing protein</fullName>
    </recommendedName>
</protein>
<dbReference type="InterPro" id="IPR007110">
    <property type="entry name" value="Ig-like_dom"/>
</dbReference>
<dbReference type="Gene3D" id="2.60.40.10">
    <property type="entry name" value="Immunoglobulins"/>
    <property type="match status" value="2"/>
</dbReference>
<evidence type="ECO:0000256" key="5">
    <source>
        <dbReference type="SAM" id="MobiDB-lite"/>
    </source>
</evidence>
<evidence type="ECO:0000256" key="1">
    <source>
        <dbReference type="ARBA" id="ARBA00004167"/>
    </source>
</evidence>
<dbReference type="OrthoDB" id="6413693at2759"/>
<evidence type="ECO:0000259" key="7">
    <source>
        <dbReference type="PROSITE" id="PS50835"/>
    </source>
</evidence>
<organism evidence="8 9">
    <name type="scientific">Dissostichus mawsoni</name>
    <name type="common">Antarctic cod</name>
    <dbReference type="NCBI Taxonomy" id="36200"/>
    <lineage>
        <taxon>Eukaryota</taxon>
        <taxon>Metazoa</taxon>
        <taxon>Chordata</taxon>
        <taxon>Craniata</taxon>
        <taxon>Vertebrata</taxon>
        <taxon>Euteleostomi</taxon>
        <taxon>Actinopterygii</taxon>
        <taxon>Neopterygii</taxon>
        <taxon>Teleostei</taxon>
        <taxon>Neoteleostei</taxon>
        <taxon>Acanthomorphata</taxon>
        <taxon>Eupercaria</taxon>
        <taxon>Perciformes</taxon>
        <taxon>Notothenioidei</taxon>
        <taxon>Nototheniidae</taxon>
        <taxon>Dissostichus</taxon>
    </lineage>
</organism>
<sequence length="390" mass="42220">MPLRIDGLTGSCVKVPCTFGFDSKYDVDLDNSCKAIWIRGGTGGTNVFDSSLTGDQARGNLTGNLQNKECTTIFYNMPLSHSDNYYFRIQCNNRLKYTFQQESVSPLKVHSLDQPTITPSTLEVEEGALVTLSCTAVAPCPILPPGLTWTPRIVPPKETTIIIEPKRPLLEGSSVSLLCKSRANPPVTNYTWYKVPPEILSSSSCTKISSTFQCSCYSQGNPPPSLVWKLAGEPEESLGNVGMKSIITLYDLDEDTLSLVCLSINSLGSDSFAFNMSLSKTEQGLHSLSIGIGFAVAALGMLLVCVPLLIIYFRKGKVISSSDKGKAETCNPVVTNAAHSKGKPGEGEIRALDSKTEYAEIRLQSRGSIGGDAEEEENVADIQLEQEKTP</sequence>
<accession>A0A7J5XTP9</accession>